<dbReference type="HOGENOM" id="CLU_009665_1_0_11"/>
<name>C8XIY1_NAKMY</name>
<evidence type="ECO:0000259" key="1">
    <source>
        <dbReference type="Pfam" id="PF01494"/>
    </source>
</evidence>
<keyword evidence="2" id="KW-0503">Monooxygenase</keyword>
<dbReference type="RefSeq" id="WP_012814043.1">
    <property type="nucleotide sequence ID" value="NC_013235.1"/>
</dbReference>
<dbReference type="InterPro" id="IPR002938">
    <property type="entry name" value="FAD-bd"/>
</dbReference>
<evidence type="ECO:0000313" key="3">
    <source>
        <dbReference type="Proteomes" id="UP000002218"/>
    </source>
</evidence>
<dbReference type="InterPro" id="IPR036188">
    <property type="entry name" value="FAD/NAD-bd_sf"/>
</dbReference>
<keyword evidence="3" id="KW-1185">Reference proteome</keyword>
<organism evidence="2 3">
    <name type="scientific">Nakamurella multipartita (strain ATCC 700099 / DSM 44233 / CIP 104796 / JCM 9543 / NBRC 105858 / Y-104)</name>
    <name type="common">Microsphaera multipartita</name>
    <dbReference type="NCBI Taxonomy" id="479431"/>
    <lineage>
        <taxon>Bacteria</taxon>
        <taxon>Bacillati</taxon>
        <taxon>Actinomycetota</taxon>
        <taxon>Actinomycetes</taxon>
        <taxon>Nakamurellales</taxon>
        <taxon>Nakamurellaceae</taxon>
        <taxon>Nakamurella</taxon>
    </lineage>
</organism>
<accession>C8XIY1</accession>
<dbReference type="PANTHER" id="PTHR46865:SF2">
    <property type="entry name" value="MONOOXYGENASE"/>
    <property type="match status" value="1"/>
</dbReference>
<evidence type="ECO:0000313" key="2">
    <source>
        <dbReference type="EMBL" id="ACV76568.1"/>
    </source>
</evidence>
<dbReference type="AlphaFoldDB" id="C8XIY1"/>
<dbReference type="KEGG" id="nml:Namu_0135"/>
<dbReference type="GO" id="GO:0004497">
    <property type="term" value="F:monooxygenase activity"/>
    <property type="evidence" value="ECO:0007669"/>
    <property type="project" value="UniProtKB-KW"/>
</dbReference>
<reference evidence="3" key="1">
    <citation type="submission" date="2009-09" db="EMBL/GenBank/DDBJ databases">
        <title>The complete genome of Nakamurella multipartita DSM 44233.</title>
        <authorList>
            <consortium name="US DOE Joint Genome Institute (JGI-PGF)"/>
            <person name="Lucas S."/>
            <person name="Copeland A."/>
            <person name="Lapidus A."/>
            <person name="Glavina del Rio T."/>
            <person name="Dalin E."/>
            <person name="Tice H."/>
            <person name="Bruce D."/>
            <person name="Goodwin L."/>
            <person name="Pitluck S."/>
            <person name="Kyrpides N."/>
            <person name="Mavromatis K."/>
            <person name="Ivanova N."/>
            <person name="Ovchinnikova G."/>
            <person name="Sims D."/>
            <person name="Meincke L."/>
            <person name="Brettin T."/>
            <person name="Detter J.C."/>
            <person name="Han C."/>
            <person name="Larimer F."/>
            <person name="Land M."/>
            <person name="Hauser L."/>
            <person name="Markowitz V."/>
            <person name="Cheng J.-F."/>
            <person name="Hugenholtz P."/>
            <person name="Woyke T."/>
            <person name="Wu D."/>
            <person name="Klenk H.-P."/>
            <person name="Eisen J.A."/>
        </authorList>
    </citation>
    <scope>NUCLEOTIDE SEQUENCE [LARGE SCALE GENOMIC DNA]</scope>
    <source>
        <strain evidence="3">ATCC 700099 / DSM 44233 / CIP 104796 / JCM 9543 / NBRC 105858 / Y-104</strain>
    </source>
</reference>
<dbReference type="InterPro" id="IPR051704">
    <property type="entry name" value="FAD_aromatic-hydroxylase"/>
</dbReference>
<dbReference type="Proteomes" id="UP000002218">
    <property type="component" value="Chromosome"/>
</dbReference>
<dbReference type="PRINTS" id="PR00420">
    <property type="entry name" value="RNGMNOXGNASE"/>
</dbReference>
<dbReference type="Gene3D" id="3.50.50.60">
    <property type="entry name" value="FAD/NAD(P)-binding domain"/>
    <property type="match status" value="1"/>
</dbReference>
<dbReference type="Gene3D" id="3.30.9.10">
    <property type="entry name" value="D-Amino Acid Oxidase, subunit A, domain 2"/>
    <property type="match status" value="1"/>
</dbReference>
<gene>
    <name evidence="2" type="ordered locus">Namu_0135</name>
</gene>
<dbReference type="GO" id="GO:0071949">
    <property type="term" value="F:FAD binding"/>
    <property type="evidence" value="ECO:0007669"/>
    <property type="project" value="InterPro"/>
</dbReference>
<dbReference type="STRING" id="479431.Namu_0135"/>
<sequence precursor="true">MRVLISGAGIAGPSLAWWLQRYGFACTVVERSPTLRTEGQNVDIRGAAREVVRRMGLDDEVAARSTGEQGTRFIDGAGHSVAEFPVTHSDTEGATAEREILRGQLASLLYEQTRGAADYRFGHRIAEVRDGEREVTVSFDQGGSESFDLVVLAEGVNSRSRDSIVNTAITERSLGLTIAYYSVERSAADDDWWRWYNALGGRTISLRPDNLGRIRVSLSFLSDARVDSDPDLGSPKDELTERFRDAGGPAGRVLAGLADADDLYVERLRQIRADRWSNGRTVLLGDAAWCATPVSGMGTSLAVVGAYVLAGELAAHVHHQDGLAAYERVMRPYVDQAQDLPPGTPRLAHPRSRPGLAAFRTALRLAGSPAFAPVRRRMFAPPADRLQLPDFRHLETTRSS</sequence>
<dbReference type="InParanoid" id="C8XIY1"/>
<proteinExistence type="predicted"/>
<protein>
    <submittedName>
        <fullName evidence="2">Monooxygenase FAD-binding</fullName>
    </submittedName>
</protein>
<dbReference type="EMBL" id="CP001737">
    <property type="protein sequence ID" value="ACV76568.1"/>
    <property type="molecule type" value="Genomic_DNA"/>
</dbReference>
<feature type="domain" description="FAD-binding" evidence="1">
    <location>
        <begin position="2"/>
        <end position="337"/>
    </location>
</feature>
<keyword evidence="2" id="KW-0560">Oxidoreductase</keyword>
<dbReference type="Pfam" id="PF01494">
    <property type="entry name" value="FAD_binding_3"/>
    <property type="match status" value="1"/>
</dbReference>
<dbReference type="SUPFAM" id="SSF51905">
    <property type="entry name" value="FAD/NAD(P)-binding domain"/>
    <property type="match status" value="1"/>
</dbReference>
<reference evidence="2 3" key="2">
    <citation type="journal article" date="2010" name="Stand. Genomic Sci.">
        <title>Complete genome sequence of Nakamurella multipartita type strain (Y-104).</title>
        <authorList>
            <person name="Tice H."/>
            <person name="Mayilraj S."/>
            <person name="Sims D."/>
            <person name="Lapidus A."/>
            <person name="Nolan M."/>
            <person name="Lucas S."/>
            <person name="Glavina Del Rio T."/>
            <person name="Copeland A."/>
            <person name="Cheng J.F."/>
            <person name="Meincke L."/>
            <person name="Bruce D."/>
            <person name="Goodwin L."/>
            <person name="Pitluck S."/>
            <person name="Ivanova N."/>
            <person name="Mavromatis K."/>
            <person name="Ovchinnikova G."/>
            <person name="Pati A."/>
            <person name="Chen A."/>
            <person name="Palaniappan K."/>
            <person name="Land M."/>
            <person name="Hauser L."/>
            <person name="Chang Y.J."/>
            <person name="Jeffries C.D."/>
            <person name="Detter J.C."/>
            <person name="Brettin T."/>
            <person name="Rohde M."/>
            <person name="Goker M."/>
            <person name="Bristow J."/>
            <person name="Eisen J.A."/>
            <person name="Markowitz V."/>
            <person name="Hugenholtz P."/>
            <person name="Kyrpides N.C."/>
            <person name="Klenk H.P."/>
            <person name="Chen F."/>
        </authorList>
    </citation>
    <scope>NUCLEOTIDE SEQUENCE [LARGE SCALE GENOMIC DNA]</scope>
    <source>
        <strain evidence="3">ATCC 700099 / DSM 44233 / CIP 104796 / JCM 9543 / NBRC 105858 / Y-104</strain>
    </source>
</reference>
<dbReference type="PANTHER" id="PTHR46865">
    <property type="entry name" value="OXIDOREDUCTASE-RELATED"/>
    <property type="match status" value="1"/>
</dbReference>
<dbReference type="eggNOG" id="COG0654">
    <property type="taxonomic scope" value="Bacteria"/>
</dbReference>